<feature type="transmembrane region" description="Helical" evidence="9">
    <location>
        <begin position="32"/>
        <end position="50"/>
    </location>
</feature>
<feature type="domain" description="G-protein coupled receptors family 1 profile" evidence="10">
    <location>
        <begin position="1"/>
        <end position="83"/>
    </location>
</feature>
<dbReference type="EMBL" id="OM687487">
    <property type="protein sequence ID" value="WAB24050.1"/>
    <property type="molecule type" value="mRNA"/>
</dbReference>
<evidence type="ECO:0000256" key="1">
    <source>
        <dbReference type="ARBA" id="ARBA00004141"/>
    </source>
</evidence>
<dbReference type="Gene3D" id="1.20.1070.10">
    <property type="entry name" value="Rhodopsin 7-helix transmembrane proteins"/>
    <property type="match status" value="1"/>
</dbReference>
<keyword evidence="2 9" id="KW-0812">Transmembrane</keyword>
<evidence type="ECO:0000256" key="5">
    <source>
        <dbReference type="ARBA" id="ARBA00023136"/>
    </source>
</evidence>
<dbReference type="PANTHER" id="PTHR24240">
    <property type="entry name" value="OPSIN"/>
    <property type="match status" value="1"/>
</dbReference>
<protein>
    <submittedName>
        <fullName evidence="11">Xenopsin 2</fullName>
    </submittedName>
</protein>
<keyword evidence="3 9" id="KW-1133">Transmembrane helix</keyword>
<accession>A0A9E8MBR4</accession>
<evidence type="ECO:0000256" key="6">
    <source>
        <dbReference type="ARBA" id="ARBA00023170"/>
    </source>
</evidence>
<evidence type="ECO:0000256" key="3">
    <source>
        <dbReference type="ARBA" id="ARBA00022989"/>
    </source>
</evidence>
<name>A0A9E8MBR4_9BILA</name>
<proteinExistence type="evidence at transcript level"/>
<evidence type="ECO:0000313" key="11">
    <source>
        <dbReference type="EMBL" id="WAB24050.1"/>
    </source>
</evidence>
<dbReference type="AlphaFoldDB" id="A0A9E8MBR4"/>
<keyword evidence="4" id="KW-0297">G-protein coupled receptor</keyword>
<evidence type="ECO:0000256" key="4">
    <source>
        <dbReference type="ARBA" id="ARBA00023040"/>
    </source>
</evidence>
<dbReference type="InterPro" id="IPR017452">
    <property type="entry name" value="GPCR_Rhodpsn_7TM"/>
</dbReference>
<dbReference type="PROSITE" id="PS50262">
    <property type="entry name" value="G_PROTEIN_RECEP_F1_2"/>
    <property type="match status" value="1"/>
</dbReference>
<evidence type="ECO:0000256" key="2">
    <source>
        <dbReference type="ARBA" id="ARBA00022692"/>
    </source>
</evidence>
<organism evidence="11">
    <name type="scientific">Spadella cephaloptera</name>
    <dbReference type="NCBI Taxonomy" id="52888"/>
    <lineage>
        <taxon>Eukaryota</taxon>
        <taxon>Metazoa</taxon>
        <taxon>Spiralia</taxon>
        <taxon>Gnathifera</taxon>
        <taxon>Chaetognatha</taxon>
        <taxon>Sagittoidea</taxon>
        <taxon>Phragmophora</taxon>
        <taxon>Spadellidae</taxon>
        <taxon>Spadella</taxon>
    </lineage>
</organism>
<reference evidence="11" key="1">
    <citation type="submission" date="2022-02" db="EMBL/GenBank/DDBJ databases">
        <title>Characterization of eyes, photoreceptors and opsins in developmental stages of the chaetognath Spadella cephaloptera.</title>
        <authorList>
            <person name="Wollesen T."/>
        </authorList>
    </citation>
    <scope>NUCLEOTIDE SEQUENCE</scope>
</reference>
<evidence type="ECO:0000256" key="7">
    <source>
        <dbReference type="ARBA" id="ARBA00023224"/>
    </source>
</evidence>
<keyword evidence="6" id="KW-0675">Receptor</keyword>
<evidence type="ECO:0000259" key="10">
    <source>
        <dbReference type="PROSITE" id="PS50262"/>
    </source>
</evidence>
<comment type="subcellular location">
    <subcellularLocation>
        <location evidence="1">Membrane</location>
        <topology evidence="1">Multi-pass membrane protein</topology>
    </subcellularLocation>
</comment>
<dbReference type="GO" id="GO:0016020">
    <property type="term" value="C:membrane"/>
    <property type="evidence" value="ECO:0007669"/>
    <property type="project" value="UniProtKB-SubCell"/>
</dbReference>
<feature type="compositionally biased region" description="Polar residues" evidence="8">
    <location>
        <begin position="128"/>
        <end position="142"/>
    </location>
</feature>
<keyword evidence="7" id="KW-0807">Transducer</keyword>
<dbReference type="InterPro" id="IPR050125">
    <property type="entry name" value="GPCR_opsins"/>
</dbReference>
<feature type="region of interest" description="Disordered" evidence="8">
    <location>
        <begin position="114"/>
        <end position="142"/>
    </location>
</feature>
<keyword evidence="5 9" id="KW-0472">Membrane</keyword>
<evidence type="ECO:0000256" key="9">
    <source>
        <dbReference type="SAM" id="Phobius"/>
    </source>
</evidence>
<sequence length="142" mass="15771">MRNIARNGLWDLSTTQGQKALNAEKKMARTSLALLCAMLTFWTPYTIVAFRCTFGDPNNIPMIVHCITPCFAKFQAVADPFLYVSTNKRFRIAFWELMPGFVVGRCLDNDLADDDESGDQRGNKVAPQVSQGLSDISSSKNG</sequence>
<evidence type="ECO:0000256" key="8">
    <source>
        <dbReference type="SAM" id="MobiDB-lite"/>
    </source>
</evidence>
<dbReference type="SUPFAM" id="SSF81321">
    <property type="entry name" value="Family A G protein-coupled receptor-like"/>
    <property type="match status" value="1"/>
</dbReference>
<dbReference type="GO" id="GO:0004930">
    <property type="term" value="F:G protein-coupled receptor activity"/>
    <property type="evidence" value="ECO:0007669"/>
    <property type="project" value="UniProtKB-KW"/>
</dbReference>